<dbReference type="PROSITE" id="PS50231">
    <property type="entry name" value="RICIN_B_LECTIN"/>
    <property type="match status" value="2"/>
</dbReference>
<evidence type="ECO:0000256" key="3">
    <source>
        <dbReference type="SAM" id="SignalP"/>
    </source>
</evidence>
<dbReference type="EMBL" id="JBIAHM010000016">
    <property type="protein sequence ID" value="MFE9604429.1"/>
    <property type="molecule type" value="Genomic_DNA"/>
</dbReference>
<protein>
    <submittedName>
        <fullName evidence="5">Glycoside hydrolase family 97 catalytic domain-containing protein</fullName>
    </submittedName>
</protein>
<keyword evidence="6" id="KW-1185">Reference proteome</keyword>
<dbReference type="Gene3D" id="2.60.40.1180">
    <property type="entry name" value="Golgi alpha-mannosidase II"/>
    <property type="match status" value="1"/>
</dbReference>
<dbReference type="Pfam" id="PF00652">
    <property type="entry name" value="Ricin_B_lectin"/>
    <property type="match status" value="2"/>
</dbReference>
<dbReference type="InterPro" id="IPR013780">
    <property type="entry name" value="Glyco_hydro_b"/>
</dbReference>
<dbReference type="Pfam" id="PF14508">
    <property type="entry name" value="GH97_N"/>
    <property type="match status" value="1"/>
</dbReference>
<organism evidence="5 6">
    <name type="scientific">Streptomyces hokutonensis</name>
    <dbReference type="NCBI Taxonomy" id="1306990"/>
    <lineage>
        <taxon>Bacteria</taxon>
        <taxon>Bacillati</taxon>
        <taxon>Actinomycetota</taxon>
        <taxon>Actinomycetes</taxon>
        <taxon>Kitasatosporales</taxon>
        <taxon>Streptomycetaceae</taxon>
        <taxon>Streptomyces</taxon>
    </lineage>
</organism>
<dbReference type="InterPro" id="IPR014718">
    <property type="entry name" value="GH-type_carb-bd"/>
</dbReference>
<feature type="signal peptide" evidence="3">
    <location>
        <begin position="1"/>
        <end position="33"/>
    </location>
</feature>
<evidence type="ECO:0000313" key="6">
    <source>
        <dbReference type="Proteomes" id="UP001601303"/>
    </source>
</evidence>
<feature type="domain" description="Ricin B lectin" evidence="4">
    <location>
        <begin position="746"/>
        <end position="874"/>
    </location>
</feature>
<dbReference type="InterPro" id="IPR017853">
    <property type="entry name" value="GH"/>
</dbReference>
<dbReference type="InterPro" id="IPR019563">
    <property type="entry name" value="GH97_catalytic"/>
</dbReference>
<keyword evidence="3" id="KW-0732">Signal</keyword>
<dbReference type="Gene3D" id="3.20.20.70">
    <property type="entry name" value="Aldolase class I"/>
    <property type="match status" value="1"/>
</dbReference>
<dbReference type="Gene3D" id="2.80.10.50">
    <property type="match status" value="2"/>
</dbReference>
<dbReference type="InterPro" id="IPR035992">
    <property type="entry name" value="Ricin_B-like_lectins"/>
</dbReference>
<dbReference type="InterPro" id="IPR029483">
    <property type="entry name" value="GH97_C"/>
</dbReference>
<dbReference type="RefSeq" id="WP_388113363.1">
    <property type="nucleotide sequence ID" value="NZ_JBIAHM010000016.1"/>
</dbReference>
<evidence type="ECO:0000256" key="1">
    <source>
        <dbReference type="ARBA" id="ARBA00022801"/>
    </source>
</evidence>
<dbReference type="CDD" id="cd23418">
    <property type="entry name" value="beta-trefoil_Ricin_XLN-like"/>
    <property type="match status" value="2"/>
</dbReference>
<dbReference type="InterPro" id="IPR000772">
    <property type="entry name" value="Ricin_B_lectin"/>
</dbReference>
<dbReference type="PANTHER" id="PTHR35803:SF2">
    <property type="entry name" value="RETAINING ALPHA-GALACTOSIDASE"/>
    <property type="match status" value="1"/>
</dbReference>
<keyword evidence="1 5" id="KW-0378">Hydrolase</keyword>
<evidence type="ECO:0000256" key="2">
    <source>
        <dbReference type="ARBA" id="ARBA00023295"/>
    </source>
</evidence>
<gene>
    <name evidence="5" type="ORF">ACFYNQ_38515</name>
</gene>
<proteinExistence type="predicted"/>
<accession>A0ABW6ME66</accession>
<dbReference type="GO" id="GO:0016787">
    <property type="term" value="F:hydrolase activity"/>
    <property type="evidence" value="ECO:0007669"/>
    <property type="project" value="UniProtKB-KW"/>
</dbReference>
<dbReference type="SUPFAM" id="SSF51445">
    <property type="entry name" value="(Trans)glycosidases"/>
    <property type="match status" value="1"/>
</dbReference>
<feature type="chain" id="PRO_5045459138" evidence="3">
    <location>
        <begin position="34"/>
        <end position="880"/>
    </location>
</feature>
<dbReference type="Pfam" id="PF10566">
    <property type="entry name" value="Glyco_hydro_97"/>
    <property type="match status" value="1"/>
</dbReference>
<dbReference type="InterPro" id="IPR013785">
    <property type="entry name" value="Aldolase_TIM"/>
</dbReference>
<dbReference type="PANTHER" id="PTHR35803">
    <property type="entry name" value="GLUCAN 1,4-ALPHA-GLUCOSIDASE SUSB-RELATED"/>
    <property type="match status" value="1"/>
</dbReference>
<evidence type="ECO:0000313" key="5">
    <source>
        <dbReference type="EMBL" id="MFE9604429.1"/>
    </source>
</evidence>
<dbReference type="Proteomes" id="UP001601303">
    <property type="component" value="Unassembled WGS sequence"/>
</dbReference>
<dbReference type="Pfam" id="PF14509">
    <property type="entry name" value="GH97_C"/>
    <property type="match status" value="1"/>
</dbReference>
<dbReference type="InterPro" id="IPR029486">
    <property type="entry name" value="GH97_N"/>
</dbReference>
<name>A0ABW6ME66_9ACTN</name>
<dbReference type="SUPFAM" id="SSF50370">
    <property type="entry name" value="Ricin B-like lectins"/>
    <property type="match status" value="2"/>
</dbReference>
<sequence>MPANLHRHVLQLCLLALILPLAVLFVPPHSASAATAWTVTGPGTSSPTAAQVSLDNGTLTFAVSSQGQTVLSPSPIGIRTSAADLTKNLTFLQRTDRTVTESYTMTTGKQSARQTTYREATLSFSGTGGARLDVVVRASDTGVAYRYSLPGSGSVTVVGEASSWTVPTSSNAWLVPPQNEDQGQWFATTAGGAPTNTYHLPALFQVGSAYALVAETDLDGRYAASYLSHTSGSGTYTTTLAGGITSTLPLATPWRTVAVGDLATVTQSTIVDDLATPSKVADTSWIKPGAVAWSWLSEHSSPSSEDRQKQYIDFAQRHGWGYVLIDEGWSSSWVPDIVSYAKARGVQIILWFNSSSLQTAAQRTTWLTQVKTWGVAGLKIDFSYEYTQPTLQWYDAVLAQTADLKLMVNFHGTAMPRGMQRTWPQVMSGEAVYGSEQFNNKAAFNTFLPYTRNVVSSMDFTPVVFSMTSRDTTDAHELATSVVFESGWQHFADSPESYEAHPEALRILDQLPTAWDETRLLGGSPGKDAYLARRSGGRWYVGGISALSAKTFQSSLSFLGSGQWLAETVRDGSGGLLHETKVVTNADTLSVAEAANGGFVTVLCPYTTGLTSCSGRGLTGVLKDSETGLCADVPGATQTNGTQLALWECHGGANQTWSADASGRLTVYGTKCLEVKGGATADGTAVQIDDCNSTAAQQWTVKDDGTVVNTGSGKCLDVTGGGGTVGTALEIWTCNGGANQKWFRFNATNVFKGAQSGRCLDLPGGNQTNGTRPVLWDCNGGRNQAWTSTVGNELTVFYNRCLEAAGGGTADGTAVQIKDCNGNAGQQWRVRSDGTIVNVNAVKCLETTDSGTANGTLLQLSTCDGSNNQKWTRSDQVMTS</sequence>
<feature type="domain" description="Ricin B lectin" evidence="4">
    <location>
        <begin position="616"/>
        <end position="744"/>
    </location>
</feature>
<dbReference type="SMART" id="SM00458">
    <property type="entry name" value="RICIN"/>
    <property type="match status" value="2"/>
</dbReference>
<evidence type="ECO:0000259" key="4">
    <source>
        <dbReference type="SMART" id="SM00458"/>
    </source>
</evidence>
<comment type="caution">
    <text evidence="5">The sequence shown here is derived from an EMBL/GenBank/DDBJ whole genome shotgun (WGS) entry which is preliminary data.</text>
</comment>
<reference evidence="5 6" key="1">
    <citation type="submission" date="2024-10" db="EMBL/GenBank/DDBJ databases">
        <title>The Natural Products Discovery Center: Release of the First 8490 Sequenced Strains for Exploring Actinobacteria Biosynthetic Diversity.</title>
        <authorList>
            <person name="Kalkreuter E."/>
            <person name="Kautsar S.A."/>
            <person name="Yang D."/>
            <person name="Bader C.D."/>
            <person name="Teijaro C.N."/>
            <person name="Fluegel L."/>
            <person name="Davis C.M."/>
            <person name="Simpson J.R."/>
            <person name="Lauterbach L."/>
            <person name="Steele A.D."/>
            <person name="Gui C."/>
            <person name="Meng S."/>
            <person name="Li G."/>
            <person name="Viehrig K."/>
            <person name="Ye F."/>
            <person name="Su P."/>
            <person name="Kiefer A.F."/>
            <person name="Nichols A."/>
            <person name="Cepeda A.J."/>
            <person name="Yan W."/>
            <person name="Fan B."/>
            <person name="Jiang Y."/>
            <person name="Adhikari A."/>
            <person name="Zheng C.-J."/>
            <person name="Schuster L."/>
            <person name="Cowan T.M."/>
            <person name="Smanski M.J."/>
            <person name="Chevrette M.G."/>
            <person name="De Carvalho L.P.S."/>
            <person name="Shen B."/>
        </authorList>
    </citation>
    <scope>NUCLEOTIDE SEQUENCE [LARGE SCALE GENOMIC DNA]</scope>
    <source>
        <strain evidence="5 6">NPDC006488</strain>
    </source>
</reference>
<dbReference type="InterPro" id="IPR052720">
    <property type="entry name" value="Glycosyl_hydrolase_97"/>
</dbReference>
<keyword evidence="2" id="KW-0326">Glycosidase</keyword>
<dbReference type="Gene3D" id="2.70.98.10">
    <property type="match status" value="1"/>
</dbReference>